<protein>
    <submittedName>
        <fullName evidence="2">ECF transporter S component</fullName>
    </submittedName>
</protein>
<sequence>MKTKNLVLTALFIALSFVGANVKVMGTIAFDSMPAFLGSLLLGPVYGGIIGAMGHFLTALTSGFPLSLPVHLITMGGMAVTMIAFGLVYKFLNRSNNLLAIILSTIVGVAINGPLTLLVLTPLLLPVMGKVGILGFLPILSLIAGINALVALVVYKLLPRSLKNYENR</sequence>
<dbReference type="Pfam" id="PF12822">
    <property type="entry name" value="ECF_trnsprt"/>
    <property type="match status" value="1"/>
</dbReference>
<feature type="transmembrane region" description="Helical" evidence="1">
    <location>
        <begin position="36"/>
        <end position="60"/>
    </location>
</feature>
<dbReference type="Gene3D" id="1.10.1760.20">
    <property type="match status" value="1"/>
</dbReference>
<keyword evidence="1" id="KW-0472">Membrane</keyword>
<dbReference type="InterPro" id="IPR024529">
    <property type="entry name" value="ECF_trnsprt_substrate-spec"/>
</dbReference>
<evidence type="ECO:0000256" key="1">
    <source>
        <dbReference type="SAM" id="Phobius"/>
    </source>
</evidence>
<name>A0ABP3UFU9_9CLOT</name>
<keyword evidence="1" id="KW-1133">Transmembrane helix</keyword>
<evidence type="ECO:0000313" key="2">
    <source>
        <dbReference type="EMBL" id="GAA0730713.1"/>
    </source>
</evidence>
<dbReference type="Proteomes" id="UP001500339">
    <property type="component" value="Unassembled WGS sequence"/>
</dbReference>
<gene>
    <name evidence="2" type="ORF">GCM10008905_32330</name>
</gene>
<comment type="caution">
    <text evidence="2">The sequence shown here is derived from an EMBL/GenBank/DDBJ whole genome shotgun (WGS) entry which is preliminary data.</text>
</comment>
<keyword evidence="3" id="KW-1185">Reference proteome</keyword>
<feature type="transmembrane region" description="Helical" evidence="1">
    <location>
        <begin position="98"/>
        <end position="120"/>
    </location>
</feature>
<dbReference type="EMBL" id="BAAACF010000012">
    <property type="protein sequence ID" value="GAA0730713.1"/>
    <property type="molecule type" value="Genomic_DNA"/>
</dbReference>
<keyword evidence="1" id="KW-0812">Transmembrane</keyword>
<proteinExistence type="predicted"/>
<organism evidence="2 3">
    <name type="scientific">Clostridium malenominatum</name>
    <dbReference type="NCBI Taxonomy" id="1539"/>
    <lineage>
        <taxon>Bacteria</taxon>
        <taxon>Bacillati</taxon>
        <taxon>Bacillota</taxon>
        <taxon>Clostridia</taxon>
        <taxon>Eubacteriales</taxon>
        <taxon>Clostridiaceae</taxon>
        <taxon>Clostridium</taxon>
    </lineage>
</organism>
<feature type="transmembrane region" description="Helical" evidence="1">
    <location>
        <begin position="72"/>
        <end position="92"/>
    </location>
</feature>
<accession>A0ABP3UFU9</accession>
<evidence type="ECO:0000313" key="3">
    <source>
        <dbReference type="Proteomes" id="UP001500339"/>
    </source>
</evidence>
<dbReference type="RefSeq" id="WP_343771391.1">
    <property type="nucleotide sequence ID" value="NZ_BAAACF010000012.1"/>
</dbReference>
<feature type="transmembrane region" description="Helical" evidence="1">
    <location>
        <begin position="132"/>
        <end position="158"/>
    </location>
</feature>
<reference evidence="3" key="1">
    <citation type="journal article" date="2019" name="Int. J. Syst. Evol. Microbiol.">
        <title>The Global Catalogue of Microorganisms (GCM) 10K type strain sequencing project: providing services to taxonomists for standard genome sequencing and annotation.</title>
        <authorList>
            <consortium name="The Broad Institute Genomics Platform"/>
            <consortium name="The Broad Institute Genome Sequencing Center for Infectious Disease"/>
            <person name="Wu L."/>
            <person name="Ma J."/>
        </authorList>
    </citation>
    <scope>NUCLEOTIDE SEQUENCE [LARGE SCALE GENOMIC DNA]</scope>
    <source>
        <strain evidence="3">JCM 1405</strain>
    </source>
</reference>